<comment type="catalytic activity">
    <reaction evidence="7">
        <text>a quinone + NADH + 5 H(+)(in) = a quinol + NAD(+) + 4 H(+)(out)</text>
        <dbReference type="Rhea" id="RHEA:57888"/>
        <dbReference type="ChEBI" id="CHEBI:15378"/>
        <dbReference type="ChEBI" id="CHEBI:24646"/>
        <dbReference type="ChEBI" id="CHEBI:57540"/>
        <dbReference type="ChEBI" id="CHEBI:57945"/>
        <dbReference type="ChEBI" id="CHEBI:132124"/>
    </reaction>
</comment>
<evidence type="ECO:0000256" key="1">
    <source>
        <dbReference type="ARBA" id="ARBA00004370"/>
    </source>
</evidence>
<dbReference type="Proteomes" id="UP001596091">
    <property type="component" value="Unassembled WGS sequence"/>
</dbReference>
<evidence type="ECO:0000256" key="4">
    <source>
        <dbReference type="ARBA" id="ARBA00022692"/>
    </source>
</evidence>
<evidence type="ECO:0000256" key="7">
    <source>
        <dbReference type="RuleBase" id="RU003639"/>
    </source>
</evidence>
<keyword evidence="5 8" id="KW-1133">Transmembrane helix</keyword>
<comment type="caution">
    <text evidence="9">The sequence shown here is derived from an EMBL/GenBank/DDBJ whole genome shotgun (WGS) entry which is preliminary data.</text>
</comment>
<evidence type="ECO:0000256" key="8">
    <source>
        <dbReference type="SAM" id="Phobius"/>
    </source>
</evidence>
<sequence length="131" mass="14254">MAYFYGNSMLSSPYFPLAVLFVAALGFGLAPLGLAWAWARLVSPAKPNAIKNAIYECGLESKGDAWVQFRSAYYLYAIIFLVFDVEAVFLLPFAVAFTGLGVGACLAMLVFVLLLIEGLAWAWAKGILTWA</sequence>
<keyword evidence="3" id="KW-0813">Transport</keyword>
<dbReference type="InterPro" id="IPR038430">
    <property type="entry name" value="NDAH_ubi_oxred_su3_sf"/>
</dbReference>
<evidence type="ECO:0000256" key="5">
    <source>
        <dbReference type="ARBA" id="ARBA00022989"/>
    </source>
</evidence>
<name>A0ABW1EGR3_9BACT</name>
<evidence type="ECO:0000256" key="3">
    <source>
        <dbReference type="ARBA" id="ARBA00022448"/>
    </source>
</evidence>
<gene>
    <name evidence="9" type="ORF">ACFPT7_12040</name>
</gene>
<feature type="transmembrane region" description="Helical" evidence="8">
    <location>
        <begin position="73"/>
        <end position="94"/>
    </location>
</feature>
<feature type="transmembrane region" description="Helical" evidence="8">
    <location>
        <begin position="100"/>
        <end position="124"/>
    </location>
</feature>
<keyword evidence="4 7" id="KW-0812">Transmembrane</keyword>
<comment type="subcellular location">
    <subcellularLocation>
        <location evidence="7">Cell membrane</location>
        <topology evidence="7">Multi-pass membrane protein</topology>
    </subcellularLocation>
    <subcellularLocation>
        <location evidence="1">Membrane</location>
    </subcellularLocation>
</comment>
<dbReference type="PANTHER" id="PTHR11058">
    <property type="entry name" value="NADH-UBIQUINONE OXIDOREDUCTASE CHAIN 3"/>
    <property type="match status" value="1"/>
</dbReference>
<protein>
    <recommendedName>
        <fullName evidence="7">NADH-quinone oxidoreductase subunit</fullName>
        <ecNumber evidence="7">7.1.1.-</ecNumber>
    </recommendedName>
</protein>
<accession>A0ABW1EGR3</accession>
<feature type="transmembrane region" description="Helical" evidence="8">
    <location>
        <begin position="14"/>
        <end position="39"/>
    </location>
</feature>
<evidence type="ECO:0000256" key="2">
    <source>
        <dbReference type="ARBA" id="ARBA00008472"/>
    </source>
</evidence>
<reference evidence="10" key="1">
    <citation type="journal article" date="2019" name="Int. J. Syst. Evol. Microbiol.">
        <title>The Global Catalogue of Microorganisms (GCM) 10K type strain sequencing project: providing services to taxonomists for standard genome sequencing and annotation.</title>
        <authorList>
            <consortium name="The Broad Institute Genomics Platform"/>
            <consortium name="The Broad Institute Genome Sequencing Center for Infectious Disease"/>
            <person name="Wu L."/>
            <person name="Ma J."/>
        </authorList>
    </citation>
    <scope>NUCLEOTIDE SEQUENCE [LARGE SCALE GENOMIC DNA]</scope>
    <source>
        <strain evidence="10">JCM 4087</strain>
    </source>
</reference>
<evidence type="ECO:0000313" key="10">
    <source>
        <dbReference type="Proteomes" id="UP001596091"/>
    </source>
</evidence>
<dbReference type="EMBL" id="JBHSPH010000003">
    <property type="protein sequence ID" value="MFC5863027.1"/>
    <property type="molecule type" value="Genomic_DNA"/>
</dbReference>
<evidence type="ECO:0000256" key="6">
    <source>
        <dbReference type="ARBA" id="ARBA00023136"/>
    </source>
</evidence>
<dbReference type="RefSeq" id="WP_263339310.1">
    <property type="nucleotide sequence ID" value="NZ_JAGSYH010000005.1"/>
</dbReference>
<keyword evidence="10" id="KW-1185">Reference proteome</keyword>
<dbReference type="EC" id="7.1.1.-" evidence="7"/>
<keyword evidence="7" id="KW-0520">NAD</keyword>
<comment type="function">
    <text evidence="7">NDH-1 shuttles electrons from NADH, via FMN and iron-sulfur (Fe-S) centers, to quinones in the respiratory chain.</text>
</comment>
<dbReference type="InterPro" id="IPR000440">
    <property type="entry name" value="NADH_UbQ/plastoQ_OxRdtase_su3"/>
</dbReference>
<organism evidence="9 10">
    <name type="scientific">Acidicapsa dinghuensis</name>
    <dbReference type="NCBI Taxonomy" id="2218256"/>
    <lineage>
        <taxon>Bacteria</taxon>
        <taxon>Pseudomonadati</taxon>
        <taxon>Acidobacteriota</taxon>
        <taxon>Terriglobia</taxon>
        <taxon>Terriglobales</taxon>
        <taxon>Acidobacteriaceae</taxon>
        <taxon>Acidicapsa</taxon>
    </lineage>
</organism>
<comment type="similarity">
    <text evidence="2 7">Belongs to the complex I subunit 3 family.</text>
</comment>
<dbReference type="Pfam" id="PF00507">
    <property type="entry name" value="Oxidored_q4"/>
    <property type="match status" value="1"/>
</dbReference>
<keyword evidence="6 8" id="KW-0472">Membrane</keyword>
<keyword evidence="7" id="KW-0874">Quinone</keyword>
<dbReference type="Gene3D" id="1.20.58.1610">
    <property type="entry name" value="NADH:ubiquinone/plastoquinone oxidoreductase, chain 3"/>
    <property type="match status" value="1"/>
</dbReference>
<evidence type="ECO:0000313" key="9">
    <source>
        <dbReference type="EMBL" id="MFC5863027.1"/>
    </source>
</evidence>
<dbReference type="PANTHER" id="PTHR11058:SF9">
    <property type="entry name" value="NADH-UBIQUINONE OXIDOREDUCTASE CHAIN 3"/>
    <property type="match status" value="1"/>
</dbReference>
<proteinExistence type="inferred from homology"/>